<protein>
    <submittedName>
        <fullName evidence="1">Uncharacterized protein</fullName>
    </submittedName>
</protein>
<dbReference type="KEGG" id="ssyi:EKG83_31475"/>
<dbReference type="Proteomes" id="UP000325787">
    <property type="component" value="Chromosome"/>
</dbReference>
<evidence type="ECO:0000313" key="1">
    <source>
        <dbReference type="EMBL" id="QFZ21310.1"/>
    </source>
</evidence>
<evidence type="ECO:0000313" key="2">
    <source>
        <dbReference type="Proteomes" id="UP000325787"/>
    </source>
</evidence>
<accession>A0A5Q0H625</accession>
<sequence length="112" mass="11292">MSRSAVQAQVPLVLIGHSPTRASVRGRGPATSSATAQFELPGMLLVELVVVGVVIGQSAFGVTFDVLGGVAGELVEVGRHLVHAAELGVMFCRWVGQAAAPAGGSAASCRPS</sequence>
<dbReference type="AlphaFoldDB" id="A0A5Q0H625"/>
<dbReference type="RefSeq" id="WP_153278569.1">
    <property type="nucleotide sequence ID" value="NZ_CP034550.1"/>
</dbReference>
<reference evidence="2" key="1">
    <citation type="journal article" date="2021" name="Curr. Microbiol.">
        <title>Complete genome of nocamycin-producing strain Saccharothrix syringae NRRL B-16468 reveals the biosynthetic potential for secondary metabolites.</title>
        <authorList>
            <person name="Mo X."/>
            <person name="Yang S."/>
        </authorList>
    </citation>
    <scope>NUCLEOTIDE SEQUENCE [LARGE SCALE GENOMIC DNA]</scope>
    <source>
        <strain evidence="2">ATCC 51364 / DSM 43886 / JCM 6844 / KCTC 9398 / NBRC 14523 / NRRL B-16468 / INA 2240</strain>
    </source>
</reference>
<organism evidence="1 2">
    <name type="scientific">Saccharothrix syringae</name>
    <name type="common">Nocardiopsis syringae</name>
    <dbReference type="NCBI Taxonomy" id="103733"/>
    <lineage>
        <taxon>Bacteria</taxon>
        <taxon>Bacillati</taxon>
        <taxon>Actinomycetota</taxon>
        <taxon>Actinomycetes</taxon>
        <taxon>Pseudonocardiales</taxon>
        <taxon>Pseudonocardiaceae</taxon>
        <taxon>Saccharothrix</taxon>
    </lineage>
</organism>
<gene>
    <name evidence="1" type="ORF">EKG83_31475</name>
</gene>
<keyword evidence="2" id="KW-1185">Reference proteome</keyword>
<name>A0A5Q0H625_SACSY</name>
<dbReference type="EMBL" id="CP034550">
    <property type="protein sequence ID" value="QFZ21310.1"/>
    <property type="molecule type" value="Genomic_DNA"/>
</dbReference>
<proteinExistence type="predicted"/>